<evidence type="ECO:0000313" key="3">
    <source>
        <dbReference type="Proteomes" id="UP000824176"/>
    </source>
</evidence>
<organism evidence="2 3">
    <name type="scientific">Candidatus Mucispirillum faecigallinarum</name>
    <dbReference type="NCBI Taxonomy" id="2838699"/>
    <lineage>
        <taxon>Bacteria</taxon>
        <taxon>Pseudomonadati</taxon>
        <taxon>Deferribacterota</taxon>
        <taxon>Deferribacteres</taxon>
        <taxon>Deferribacterales</taxon>
        <taxon>Mucispirillaceae</taxon>
        <taxon>Mucispirillum</taxon>
    </lineage>
</organism>
<dbReference type="EMBL" id="DXAQ01000031">
    <property type="protein sequence ID" value="HIZ88698.1"/>
    <property type="molecule type" value="Genomic_DNA"/>
</dbReference>
<dbReference type="InterPro" id="IPR010916">
    <property type="entry name" value="TonB_box_CS"/>
</dbReference>
<reference evidence="2" key="2">
    <citation type="submission" date="2021-04" db="EMBL/GenBank/DDBJ databases">
        <authorList>
            <person name="Gilroy R."/>
        </authorList>
    </citation>
    <scope>NUCLEOTIDE SEQUENCE</scope>
    <source>
        <strain evidence="2">ChiW4-1371</strain>
    </source>
</reference>
<keyword evidence="1" id="KW-0732">Signal</keyword>
<dbReference type="PROSITE" id="PS00430">
    <property type="entry name" value="TONB_DEPENDENT_REC_1"/>
    <property type="match status" value="1"/>
</dbReference>
<proteinExistence type="predicted"/>
<dbReference type="AlphaFoldDB" id="A0A9D2GRH3"/>
<accession>A0A9D2GRH3</accession>
<evidence type="ECO:0000256" key="1">
    <source>
        <dbReference type="SAM" id="SignalP"/>
    </source>
</evidence>
<dbReference type="Proteomes" id="UP000824176">
    <property type="component" value="Unassembled WGS sequence"/>
</dbReference>
<feature type="chain" id="PRO_5038953700" evidence="1">
    <location>
        <begin position="21"/>
        <end position="139"/>
    </location>
</feature>
<feature type="signal peptide" evidence="1">
    <location>
        <begin position="1"/>
        <end position="20"/>
    </location>
</feature>
<evidence type="ECO:0000313" key="2">
    <source>
        <dbReference type="EMBL" id="HIZ88698.1"/>
    </source>
</evidence>
<reference evidence="2" key="1">
    <citation type="journal article" date="2021" name="PeerJ">
        <title>Extensive microbial diversity within the chicken gut microbiome revealed by metagenomics and culture.</title>
        <authorList>
            <person name="Gilroy R."/>
            <person name="Ravi A."/>
            <person name="Getino M."/>
            <person name="Pursley I."/>
            <person name="Horton D.L."/>
            <person name="Alikhan N.F."/>
            <person name="Baker D."/>
            <person name="Gharbi K."/>
            <person name="Hall N."/>
            <person name="Watson M."/>
            <person name="Adriaenssens E.M."/>
            <person name="Foster-Nyarko E."/>
            <person name="Jarju S."/>
            <person name="Secka A."/>
            <person name="Antonio M."/>
            <person name="Oren A."/>
            <person name="Chaudhuri R.R."/>
            <person name="La Ragione R."/>
            <person name="Hildebrand F."/>
            <person name="Pallen M.J."/>
        </authorList>
    </citation>
    <scope>NUCLEOTIDE SEQUENCE</scope>
    <source>
        <strain evidence="2">ChiW4-1371</strain>
    </source>
</reference>
<sequence>MKKLILVLTLIIAVPFLSFAAFPVNYDEKLDITTTDKSFDLKNNNSVTVSATRPLKPMQEFTLTYKFKNPNVKAVKFTSNMEMNMGRFEYDGTKLSDTEFTVKQILTKCMSGKTKWFTKAFITYNNGSSEEMYVFFDVK</sequence>
<name>A0A9D2GRH3_9BACT</name>
<gene>
    <name evidence="2" type="ORF">H9804_02040</name>
</gene>
<comment type="caution">
    <text evidence="2">The sequence shown here is derived from an EMBL/GenBank/DDBJ whole genome shotgun (WGS) entry which is preliminary data.</text>
</comment>
<protein>
    <submittedName>
        <fullName evidence="2">Uncharacterized protein</fullName>
    </submittedName>
</protein>